<evidence type="ECO:0000256" key="1">
    <source>
        <dbReference type="SAM" id="MobiDB-lite"/>
    </source>
</evidence>
<dbReference type="Proteomes" id="UP000765338">
    <property type="component" value="Unassembled WGS sequence"/>
</dbReference>
<keyword evidence="3" id="KW-1185">Reference proteome</keyword>
<feature type="compositionally biased region" description="Basic and acidic residues" evidence="1">
    <location>
        <begin position="142"/>
        <end position="160"/>
    </location>
</feature>
<evidence type="ECO:0000313" key="3">
    <source>
        <dbReference type="Proteomes" id="UP000765338"/>
    </source>
</evidence>
<proteinExistence type="predicted"/>
<sequence>MIRFVTLFCAAMAAGSGLFLYTKKHETLVLNQDIRKTIEDTRRVQQQTAILRTQWALLNQPDRLSALAQRVLPDMSQVEPTQFVQLTDLQKRLPAIDRRIIPMSPRRGQAQKELAALTATAHQQVAPPAIHPPHEAVASAEPTEHRLSRSRTHSESNGDADRQLEQSLALLSEQGSSTPTLHHVHGADTVSVPAHRKVRPASVHAHNEPTEDVAWHPVHAAARHGHMGGIHTASVPSDDPAPLPPPVPLTD</sequence>
<accession>A0ABR5ZSF0</accession>
<name>A0ABR5ZSF0_9PROT</name>
<organism evidence="2 3">
    <name type="scientific">Bombella mellum</name>
    <dbReference type="NCBI Taxonomy" id="2039288"/>
    <lineage>
        <taxon>Bacteria</taxon>
        <taxon>Pseudomonadati</taxon>
        <taxon>Pseudomonadota</taxon>
        <taxon>Alphaproteobacteria</taxon>
        <taxon>Acetobacterales</taxon>
        <taxon>Acetobacteraceae</taxon>
        <taxon>Bombella</taxon>
    </lineage>
</organism>
<evidence type="ECO:0000313" key="2">
    <source>
        <dbReference type="EMBL" id="MBA5727241.1"/>
    </source>
</evidence>
<reference evidence="2 3" key="1">
    <citation type="submission" date="2017-10" db="EMBL/GenBank/DDBJ databases">
        <authorList>
            <person name="Jakob F."/>
        </authorList>
    </citation>
    <scope>NUCLEOTIDE SEQUENCE [LARGE SCALE GENOMIC DNA]</scope>
    <source>
        <strain evidence="2 3">TMW 2.1889</strain>
    </source>
</reference>
<feature type="region of interest" description="Disordered" evidence="1">
    <location>
        <begin position="136"/>
        <end position="160"/>
    </location>
</feature>
<gene>
    <name evidence="2" type="ORF">CPA56_04465</name>
</gene>
<dbReference type="RefSeq" id="WP_182040832.1">
    <property type="nucleotide sequence ID" value="NZ_PDLY01000002.1"/>
</dbReference>
<dbReference type="EMBL" id="PDLY01000002">
    <property type="protein sequence ID" value="MBA5727241.1"/>
    <property type="molecule type" value="Genomic_DNA"/>
</dbReference>
<protein>
    <submittedName>
        <fullName evidence="2">Uncharacterized protein</fullName>
    </submittedName>
</protein>
<comment type="caution">
    <text evidence="2">The sequence shown here is derived from an EMBL/GenBank/DDBJ whole genome shotgun (WGS) entry which is preliminary data.</text>
</comment>
<feature type="compositionally biased region" description="Pro residues" evidence="1">
    <location>
        <begin position="239"/>
        <end position="251"/>
    </location>
</feature>
<feature type="region of interest" description="Disordered" evidence="1">
    <location>
        <begin position="228"/>
        <end position="251"/>
    </location>
</feature>